<gene>
    <name evidence="2" type="ORF">RDB_LOCUS133533</name>
    <name evidence="1" type="ORF">RDB_LOCUS2595</name>
</gene>
<dbReference type="EMBL" id="CAJMWX010001406">
    <property type="protein sequence ID" value="CAE6487186.1"/>
    <property type="molecule type" value="Genomic_DNA"/>
</dbReference>
<name>A0A8H3CKT4_9AGAM</name>
<evidence type="ECO:0000313" key="2">
    <source>
        <dbReference type="EMBL" id="CAE6487186.1"/>
    </source>
</evidence>
<dbReference type="Proteomes" id="UP000663861">
    <property type="component" value="Unassembled WGS sequence"/>
</dbReference>
<comment type="caution">
    <text evidence="2">The sequence shown here is derived from an EMBL/GenBank/DDBJ whole genome shotgun (WGS) entry which is preliminary data.</text>
</comment>
<evidence type="ECO:0000313" key="3">
    <source>
        <dbReference type="Proteomes" id="UP000663888"/>
    </source>
</evidence>
<reference evidence="2" key="1">
    <citation type="submission" date="2021-01" db="EMBL/GenBank/DDBJ databases">
        <authorList>
            <person name="Kaushik A."/>
        </authorList>
    </citation>
    <scope>NUCLEOTIDE SEQUENCE</scope>
    <source>
        <strain evidence="2">AG4-R118</strain>
        <strain evidence="1">AG4-RS23</strain>
    </source>
</reference>
<organism evidence="2 3">
    <name type="scientific">Rhizoctonia solani</name>
    <dbReference type="NCBI Taxonomy" id="456999"/>
    <lineage>
        <taxon>Eukaryota</taxon>
        <taxon>Fungi</taxon>
        <taxon>Dikarya</taxon>
        <taxon>Basidiomycota</taxon>
        <taxon>Agaricomycotina</taxon>
        <taxon>Agaricomycetes</taxon>
        <taxon>Cantharellales</taxon>
        <taxon>Ceratobasidiaceae</taxon>
        <taxon>Rhizoctonia</taxon>
    </lineage>
</organism>
<dbReference type="Proteomes" id="UP000663888">
    <property type="component" value="Unassembled WGS sequence"/>
</dbReference>
<sequence>MCRNDSGAQRRTEMHAIMGRSRAQDGPCWSRALYYSHTNIPLMKHKYTPDAARCGRLVQQKCSVRRNYIILNKREQ</sequence>
<proteinExistence type="predicted"/>
<accession>A0A8H3CKT4</accession>
<dbReference type="EMBL" id="CAJMWY010000043">
    <property type="protein sequence ID" value="CAE6411838.1"/>
    <property type="molecule type" value="Genomic_DNA"/>
</dbReference>
<dbReference type="AlphaFoldDB" id="A0A8H3CKT4"/>
<protein>
    <submittedName>
        <fullName evidence="2">Uncharacterized protein</fullName>
    </submittedName>
</protein>
<evidence type="ECO:0000313" key="1">
    <source>
        <dbReference type="EMBL" id="CAE6411838.1"/>
    </source>
</evidence>